<comment type="caution">
    <text evidence="15">The sequence shown here is derived from an EMBL/GenBank/DDBJ whole genome shotgun (WGS) entry which is preliminary data.</text>
</comment>
<dbReference type="InterPro" id="IPR000764">
    <property type="entry name" value="Uridine_kinase-like"/>
</dbReference>
<dbReference type="OMA" id="EPQLHCE"/>
<dbReference type="UniPathway" id="UPA00574">
    <property type="reaction ID" value="UER00637"/>
</dbReference>
<protein>
    <recommendedName>
        <fullName evidence="12">Uridine kinase</fullName>
        <ecNumber evidence="12">2.7.1.48</ecNumber>
    </recommendedName>
</protein>
<evidence type="ECO:0000256" key="10">
    <source>
        <dbReference type="ARBA" id="ARBA00022777"/>
    </source>
</evidence>
<evidence type="ECO:0000256" key="5">
    <source>
        <dbReference type="ARBA" id="ARBA00009516"/>
    </source>
</evidence>
<evidence type="ECO:0000313" key="16">
    <source>
        <dbReference type="Proteomes" id="UP000324585"/>
    </source>
</evidence>
<dbReference type="Pfam" id="PF00485">
    <property type="entry name" value="PRK"/>
    <property type="match status" value="1"/>
</dbReference>
<dbReference type="InterPro" id="IPR000836">
    <property type="entry name" value="PRTase_dom"/>
</dbReference>
<name>A0A5J4Z227_PORPP</name>
<feature type="domain" description="Phosphoribosyltransferase" evidence="14">
    <location>
        <begin position="227"/>
        <end position="431"/>
    </location>
</feature>
<evidence type="ECO:0000256" key="3">
    <source>
        <dbReference type="ARBA" id="ARBA00004784"/>
    </source>
</evidence>
<comment type="catalytic activity">
    <reaction evidence="12">
        <text>uridine + ATP = UMP + ADP + H(+)</text>
        <dbReference type="Rhea" id="RHEA:16825"/>
        <dbReference type="ChEBI" id="CHEBI:15378"/>
        <dbReference type="ChEBI" id="CHEBI:16704"/>
        <dbReference type="ChEBI" id="CHEBI:30616"/>
        <dbReference type="ChEBI" id="CHEBI:57865"/>
        <dbReference type="ChEBI" id="CHEBI:456216"/>
        <dbReference type="EC" id="2.7.1.48"/>
    </reaction>
</comment>
<dbReference type="AlphaFoldDB" id="A0A5J4Z227"/>
<proteinExistence type="inferred from homology"/>
<keyword evidence="16" id="KW-1185">Reference proteome</keyword>
<dbReference type="PRINTS" id="PR00988">
    <property type="entry name" value="URIDINKINASE"/>
</dbReference>
<evidence type="ECO:0000256" key="7">
    <source>
        <dbReference type="ARBA" id="ARBA00022676"/>
    </source>
</evidence>
<dbReference type="EC" id="2.7.1.48" evidence="12"/>
<evidence type="ECO:0000256" key="9">
    <source>
        <dbReference type="ARBA" id="ARBA00022741"/>
    </source>
</evidence>
<comment type="pathway">
    <text evidence="4">Pyrimidine metabolism; UMP biosynthesis via salvage pathway; UMP from uracil: step 1/1.</text>
</comment>
<evidence type="ECO:0000256" key="6">
    <source>
        <dbReference type="ARBA" id="ARBA00022533"/>
    </source>
</evidence>
<dbReference type="OrthoDB" id="106623at2759"/>
<sequence>MAELPAEDNSVEPFIIGVTGASASGKTTVCNKIIRGIGSHRCVVVCLDWFYKGMPPGTDPLEYNFDHPNAFDFDLLQETLQNMRKRQDVQVPVYDFTTHRQSGSHVIQPADVIIVEGILSFYSNQVRSLMHMKVFVDEDSDVCLCRRIKRDVRSRGRSIDSVILQYEKFVKPAYDEFILPTKRHADIIVPRGGENLIAIDLIVKHMELKMRQHDLRKLFSNLYLMNDNSQIRGLHTSFRDRTVTREEFVFSADRLIRLVVEYALSLLPFQSKAVQTPTGHTYYGIEYAKNILGVSIIRGGEAMESALNMVCQGVVVSKLLIEHGPSKVDPHRRVVFESLPSNVESFHLLLMDPVLDSGSTVACAIEFLKEKGCREENIIYLGLIASPEALKSLCGRFPSVRFITSNIDARCGPDGFVVPGVGKFDSRYFGTT</sequence>
<dbReference type="Gene3D" id="3.40.50.300">
    <property type="entry name" value="P-loop containing nucleotide triphosphate hydrolases"/>
    <property type="match status" value="1"/>
</dbReference>
<dbReference type="GO" id="GO:0005524">
    <property type="term" value="F:ATP binding"/>
    <property type="evidence" value="ECO:0007669"/>
    <property type="project" value="UniProtKB-KW"/>
</dbReference>
<dbReference type="InterPro" id="IPR006083">
    <property type="entry name" value="PRK/URK"/>
</dbReference>
<comment type="pathway">
    <text evidence="3 12">Pyrimidine metabolism; CTP biosynthesis via salvage pathway; CTP from cytidine: step 1/3.</text>
</comment>
<feature type="domain" description="Phosphoribulokinase/uridine kinase" evidence="13">
    <location>
        <begin position="15"/>
        <end position="197"/>
    </location>
</feature>
<gene>
    <name evidence="15" type="ORF">FVE85_0951</name>
</gene>
<dbReference type="InterPro" id="IPR027417">
    <property type="entry name" value="P-loop_NTPase"/>
</dbReference>
<evidence type="ECO:0000313" key="15">
    <source>
        <dbReference type="EMBL" id="KAA8497222.1"/>
    </source>
</evidence>
<dbReference type="GO" id="GO:0043771">
    <property type="term" value="F:cytidine kinase activity"/>
    <property type="evidence" value="ECO:0007669"/>
    <property type="project" value="RHEA"/>
</dbReference>
<comment type="similarity">
    <text evidence="12">Belongs to the uridine kinase family.</text>
</comment>
<dbReference type="GO" id="GO:0005525">
    <property type="term" value="F:GTP binding"/>
    <property type="evidence" value="ECO:0007669"/>
    <property type="project" value="UniProtKB-KW"/>
</dbReference>
<comment type="pathway">
    <text evidence="2 12">Pyrimidine metabolism; UMP biosynthesis via salvage pathway; UMP from uridine: step 1/1.</text>
</comment>
<comment type="cofactor">
    <cofactor evidence="1">
        <name>Mg(2+)</name>
        <dbReference type="ChEBI" id="CHEBI:18420"/>
    </cofactor>
</comment>
<dbReference type="Gene3D" id="3.40.50.2020">
    <property type="match status" value="1"/>
</dbReference>
<keyword evidence="6" id="KW-0021">Allosteric enzyme</keyword>
<evidence type="ECO:0000256" key="4">
    <source>
        <dbReference type="ARBA" id="ARBA00005180"/>
    </source>
</evidence>
<dbReference type="CDD" id="cd02023">
    <property type="entry name" value="UMPK"/>
    <property type="match status" value="1"/>
</dbReference>
<comment type="catalytic activity">
    <reaction evidence="12">
        <text>cytidine + ATP = CMP + ADP + H(+)</text>
        <dbReference type="Rhea" id="RHEA:24674"/>
        <dbReference type="ChEBI" id="CHEBI:15378"/>
        <dbReference type="ChEBI" id="CHEBI:17562"/>
        <dbReference type="ChEBI" id="CHEBI:30616"/>
        <dbReference type="ChEBI" id="CHEBI:60377"/>
        <dbReference type="ChEBI" id="CHEBI:456216"/>
        <dbReference type="EC" id="2.7.1.48"/>
    </reaction>
</comment>
<evidence type="ECO:0000256" key="12">
    <source>
        <dbReference type="RuleBase" id="RU003825"/>
    </source>
</evidence>
<dbReference type="GO" id="GO:0016757">
    <property type="term" value="F:glycosyltransferase activity"/>
    <property type="evidence" value="ECO:0007669"/>
    <property type="project" value="UniProtKB-KW"/>
</dbReference>
<keyword evidence="12" id="KW-0067">ATP-binding</keyword>
<dbReference type="FunFam" id="3.40.50.2020:FF:000023">
    <property type="entry name" value="Probable uracil phosphoribosyltransferase"/>
    <property type="match status" value="1"/>
</dbReference>
<dbReference type="NCBIfam" id="TIGR00235">
    <property type="entry name" value="udk"/>
    <property type="match status" value="1"/>
</dbReference>
<dbReference type="GO" id="GO:0004849">
    <property type="term" value="F:uridine kinase activity"/>
    <property type="evidence" value="ECO:0007669"/>
    <property type="project" value="UniProtKB-EC"/>
</dbReference>
<accession>A0A5J4Z227</accession>
<dbReference type="GO" id="GO:0044211">
    <property type="term" value="P:CTP salvage"/>
    <property type="evidence" value="ECO:0007669"/>
    <property type="project" value="UniProtKB-UniPathway"/>
</dbReference>
<keyword evidence="9 12" id="KW-0547">Nucleotide-binding</keyword>
<dbReference type="Proteomes" id="UP000324585">
    <property type="component" value="Unassembled WGS sequence"/>
</dbReference>
<keyword evidence="8 12" id="KW-0808">Transferase</keyword>
<comment type="similarity">
    <text evidence="5">Belongs to the UPRTase family.</text>
</comment>
<dbReference type="InterPro" id="IPR029057">
    <property type="entry name" value="PRTase-like"/>
</dbReference>
<evidence type="ECO:0000256" key="2">
    <source>
        <dbReference type="ARBA" id="ARBA00004690"/>
    </source>
</evidence>
<keyword evidence="11" id="KW-0342">GTP-binding</keyword>
<evidence type="ECO:0000259" key="14">
    <source>
        <dbReference type="Pfam" id="PF14681"/>
    </source>
</evidence>
<evidence type="ECO:0000259" key="13">
    <source>
        <dbReference type="Pfam" id="PF00485"/>
    </source>
</evidence>
<keyword evidence="10 12" id="KW-0418">Kinase</keyword>
<dbReference type="UniPathway" id="UPA00579">
    <property type="reaction ID" value="UER00640"/>
</dbReference>
<dbReference type="CDD" id="cd06223">
    <property type="entry name" value="PRTases_typeI"/>
    <property type="match status" value="1"/>
</dbReference>
<dbReference type="SUPFAM" id="SSF52540">
    <property type="entry name" value="P-loop containing nucleoside triphosphate hydrolases"/>
    <property type="match status" value="1"/>
</dbReference>
<evidence type="ECO:0000256" key="11">
    <source>
        <dbReference type="ARBA" id="ARBA00023134"/>
    </source>
</evidence>
<dbReference type="PANTHER" id="PTHR10285">
    <property type="entry name" value="URIDINE KINASE"/>
    <property type="match status" value="1"/>
</dbReference>
<dbReference type="FunFam" id="3.40.50.300:FF:000339">
    <property type="entry name" value="Uridine kinase"/>
    <property type="match status" value="1"/>
</dbReference>
<dbReference type="SUPFAM" id="SSF53271">
    <property type="entry name" value="PRTase-like"/>
    <property type="match status" value="1"/>
</dbReference>
<dbReference type="EMBL" id="VRMN01000002">
    <property type="protein sequence ID" value="KAA8497222.1"/>
    <property type="molecule type" value="Genomic_DNA"/>
</dbReference>
<dbReference type="NCBIfam" id="NF004018">
    <property type="entry name" value="PRK05480.1"/>
    <property type="match status" value="1"/>
</dbReference>
<dbReference type="Pfam" id="PF14681">
    <property type="entry name" value="UPRTase"/>
    <property type="match status" value="1"/>
</dbReference>
<organism evidence="15 16">
    <name type="scientific">Porphyridium purpureum</name>
    <name type="common">Red alga</name>
    <name type="synonym">Porphyridium cruentum</name>
    <dbReference type="NCBI Taxonomy" id="35688"/>
    <lineage>
        <taxon>Eukaryota</taxon>
        <taxon>Rhodophyta</taxon>
        <taxon>Bangiophyceae</taxon>
        <taxon>Porphyridiales</taxon>
        <taxon>Porphyridiaceae</taxon>
        <taxon>Porphyridium</taxon>
    </lineage>
</organism>
<dbReference type="GO" id="GO:0044206">
    <property type="term" value="P:UMP salvage"/>
    <property type="evidence" value="ECO:0007669"/>
    <property type="project" value="UniProtKB-UniPathway"/>
</dbReference>
<evidence type="ECO:0000256" key="8">
    <source>
        <dbReference type="ARBA" id="ARBA00022679"/>
    </source>
</evidence>
<keyword evidence="7" id="KW-0328">Glycosyltransferase</keyword>
<reference evidence="16" key="1">
    <citation type="journal article" date="2019" name="Nat. Commun.">
        <title>Expansion of phycobilisome linker gene families in mesophilic red algae.</title>
        <authorList>
            <person name="Lee J."/>
            <person name="Kim D."/>
            <person name="Bhattacharya D."/>
            <person name="Yoon H.S."/>
        </authorList>
    </citation>
    <scope>NUCLEOTIDE SEQUENCE [LARGE SCALE GENOMIC DNA]</scope>
    <source>
        <strain evidence="16">CCMP 1328</strain>
    </source>
</reference>
<evidence type="ECO:0000256" key="1">
    <source>
        <dbReference type="ARBA" id="ARBA00001946"/>
    </source>
</evidence>